<reference evidence="1 2" key="1">
    <citation type="submission" date="2020-11" db="EMBL/GenBank/DDBJ databases">
        <title>Taxonomic investigation of Rahnella spp.</title>
        <authorList>
            <person name="Lee S.D."/>
        </authorList>
    </citation>
    <scope>NUCLEOTIDE SEQUENCE [LARGE SCALE GENOMIC DNA]</scope>
    <source>
        <strain evidence="1 2">SAP-10</strain>
    </source>
</reference>
<dbReference type="RefSeq" id="WP_195816773.1">
    <property type="nucleotide sequence ID" value="NZ_JADOBH010000001.1"/>
</dbReference>
<dbReference type="PANTHER" id="PTHR35841:SF1">
    <property type="entry name" value="PHOSPHONATES-BINDING PERIPLASMIC PROTEIN"/>
    <property type="match status" value="1"/>
</dbReference>
<sequence>MMLMSLPMYAISPPDVEAFADILRQKLKDAGLNAVPDALSWPQDLLPHWQAPDLLLSQTCGYPLVESLPQVQLVGTFSYRAPGCDGFRYRSFLLAREEDASLHLAGFRQRRLAFNSTDSQSGYNSLRALVAPLAVDGRFFSQVTATGSHRGSLRYVQQNLADLAAIDCVTLELLRRTEPQALEGLAVIGQTAAVPGLPLITSAKTSPEDLAVLRQALRETAHDPVSACLLIEEFTVVPRPAYRVISQMKDMALAFGVSELTPLPQPEISGFQSGSLR</sequence>
<protein>
    <submittedName>
        <fullName evidence="1">PhnD/SsuA/transferrin family substrate-binding protein</fullName>
    </submittedName>
</protein>
<dbReference type="Gene3D" id="3.40.190.10">
    <property type="entry name" value="Periplasmic binding protein-like II"/>
    <property type="match status" value="1"/>
</dbReference>
<evidence type="ECO:0000313" key="2">
    <source>
        <dbReference type="Proteomes" id="UP000600307"/>
    </source>
</evidence>
<keyword evidence="2" id="KW-1185">Reference proteome</keyword>
<evidence type="ECO:0000313" key="1">
    <source>
        <dbReference type="EMBL" id="MBF7954621.1"/>
    </source>
</evidence>
<dbReference type="SUPFAM" id="SSF53850">
    <property type="entry name" value="Periplasmic binding protein-like II"/>
    <property type="match status" value="1"/>
</dbReference>
<name>A0ABS0DL50_9GAMM</name>
<proteinExistence type="predicted"/>
<dbReference type="Proteomes" id="UP000600307">
    <property type="component" value="Unassembled WGS sequence"/>
</dbReference>
<comment type="caution">
    <text evidence="1">The sequence shown here is derived from an EMBL/GenBank/DDBJ whole genome shotgun (WGS) entry which is preliminary data.</text>
</comment>
<gene>
    <name evidence="1" type="ORF">IV431_03505</name>
</gene>
<dbReference type="Pfam" id="PF12974">
    <property type="entry name" value="Phosphonate-bd"/>
    <property type="match status" value="1"/>
</dbReference>
<organism evidence="1 2">
    <name type="scientific">Rahnella victoriana</name>
    <dbReference type="NCBI Taxonomy" id="1510570"/>
    <lineage>
        <taxon>Bacteria</taxon>
        <taxon>Pseudomonadati</taxon>
        <taxon>Pseudomonadota</taxon>
        <taxon>Gammaproteobacteria</taxon>
        <taxon>Enterobacterales</taxon>
        <taxon>Yersiniaceae</taxon>
        <taxon>Rahnella</taxon>
    </lineage>
</organism>
<dbReference type="PANTHER" id="PTHR35841">
    <property type="entry name" value="PHOSPHONATES-BINDING PERIPLASMIC PROTEIN"/>
    <property type="match status" value="1"/>
</dbReference>
<accession>A0ABS0DL50</accession>
<dbReference type="EMBL" id="JADOBH010000001">
    <property type="protein sequence ID" value="MBF7954621.1"/>
    <property type="molecule type" value="Genomic_DNA"/>
</dbReference>